<comment type="caution">
    <text evidence="6">The sequence shown here is derived from an EMBL/GenBank/DDBJ whole genome shotgun (WGS) entry which is preliminary data.</text>
</comment>
<sequence length="376" mass="43241">MVTIMVPAHNEEVVIERTLRYLLTELDYPNYEVLVLDDGSTDQTPQLLARLQAQFAQLRVITITANQGKAHAFNIGTFFARGEYILSNDADTLPEPDALTKYMQYFTSPAGLNYAAITANMDVYNRTTLWGKSQTVEFASIVGIIKRSQTAINNTMYAYSGANTMYRRDFLLAAGGFRQDRATEDISIAWDQTFLNLTPKFAPDIVFHMNVPESFRDLYRQRKRWAQGGTEVWLTNLPRLLAHPWRYRHVWSIMWDTTFSIVWAFFFWLTSLWFGLTMLSFAWNGNYERVWHGIVMSLIFVTCQLAAGLLQVLAALILDLHGAKRRYLFFAPWYLLFTWLVNPLTIVTTFPRAVKTIAGYGKGTWVSPTRKVVNDD</sequence>
<evidence type="ECO:0000256" key="3">
    <source>
        <dbReference type="ARBA" id="ARBA00022679"/>
    </source>
</evidence>
<dbReference type="EMBL" id="AZFK01000086">
    <property type="protein sequence ID" value="KRL87885.1"/>
    <property type="molecule type" value="Genomic_DNA"/>
</dbReference>
<dbReference type="PATRIC" id="fig|1423760.3.peg.809"/>
<organism evidence="6 7">
    <name type="scientific">Limosilactobacillus ingluviei DSM 15946</name>
    <dbReference type="NCBI Taxonomy" id="1423760"/>
    <lineage>
        <taxon>Bacteria</taxon>
        <taxon>Bacillati</taxon>
        <taxon>Bacillota</taxon>
        <taxon>Bacilli</taxon>
        <taxon>Lactobacillales</taxon>
        <taxon>Lactobacillaceae</taxon>
        <taxon>Limosilactobacillus</taxon>
    </lineage>
</organism>
<evidence type="ECO:0000256" key="4">
    <source>
        <dbReference type="SAM" id="Phobius"/>
    </source>
</evidence>
<dbReference type="AlphaFoldDB" id="A0A0R1U3M0"/>
<dbReference type="PANTHER" id="PTHR43630:SF1">
    <property type="entry name" value="POLY-BETA-1,6-N-ACETYL-D-GLUCOSAMINE SYNTHASE"/>
    <property type="match status" value="1"/>
</dbReference>
<comment type="similarity">
    <text evidence="1">Belongs to the glycosyltransferase 2 family.</text>
</comment>
<keyword evidence="4" id="KW-0472">Membrane</keyword>
<dbReference type="Gene3D" id="3.90.550.10">
    <property type="entry name" value="Spore Coat Polysaccharide Biosynthesis Protein SpsA, Chain A"/>
    <property type="match status" value="1"/>
</dbReference>
<dbReference type="CDD" id="cd06423">
    <property type="entry name" value="CESA_like"/>
    <property type="match status" value="1"/>
</dbReference>
<keyword evidence="3 6" id="KW-0808">Transferase</keyword>
<name>A0A0R1U3M0_9LACO</name>
<evidence type="ECO:0000313" key="7">
    <source>
        <dbReference type="Proteomes" id="UP000050816"/>
    </source>
</evidence>
<dbReference type="Proteomes" id="UP000050816">
    <property type="component" value="Unassembled WGS sequence"/>
</dbReference>
<keyword evidence="4" id="KW-1133">Transmembrane helix</keyword>
<evidence type="ECO:0000256" key="2">
    <source>
        <dbReference type="ARBA" id="ARBA00022676"/>
    </source>
</evidence>
<dbReference type="SUPFAM" id="SSF53448">
    <property type="entry name" value="Nucleotide-diphospho-sugar transferases"/>
    <property type="match status" value="1"/>
</dbReference>
<dbReference type="Pfam" id="PF00535">
    <property type="entry name" value="Glycos_transf_2"/>
    <property type="match status" value="1"/>
</dbReference>
<proteinExistence type="inferred from homology"/>
<keyword evidence="4" id="KW-0812">Transmembrane</keyword>
<protein>
    <submittedName>
        <fullName evidence="6">Glycosyltransferase</fullName>
    </submittedName>
</protein>
<dbReference type="InterPro" id="IPR029044">
    <property type="entry name" value="Nucleotide-diphossugar_trans"/>
</dbReference>
<feature type="domain" description="Glycosyltransferase 2-like" evidence="5">
    <location>
        <begin position="3"/>
        <end position="171"/>
    </location>
</feature>
<feature type="transmembrane region" description="Helical" evidence="4">
    <location>
        <begin position="294"/>
        <end position="318"/>
    </location>
</feature>
<dbReference type="PANTHER" id="PTHR43630">
    <property type="entry name" value="POLY-BETA-1,6-N-ACETYL-D-GLUCOSAMINE SYNTHASE"/>
    <property type="match status" value="1"/>
</dbReference>
<evidence type="ECO:0000256" key="1">
    <source>
        <dbReference type="ARBA" id="ARBA00006739"/>
    </source>
</evidence>
<evidence type="ECO:0000259" key="5">
    <source>
        <dbReference type="Pfam" id="PF00535"/>
    </source>
</evidence>
<dbReference type="GO" id="GO:0016757">
    <property type="term" value="F:glycosyltransferase activity"/>
    <property type="evidence" value="ECO:0007669"/>
    <property type="project" value="UniProtKB-KW"/>
</dbReference>
<feature type="transmembrane region" description="Helical" evidence="4">
    <location>
        <begin position="253"/>
        <end position="274"/>
    </location>
</feature>
<dbReference type="InterPro" id="IPR001173">
    <property type="entry name" value="Glyco_trans_2-like"/>
</dbReference>
<reference evidence="6 7" key="1">
    <citation type="journal article" date="2015" name="Genome Announc.">
        <title>Expanding the biotechnology potential of lactobacilli through comparative genomics of 213 strains and associated genera.</title>
        <authorList>
            <person name="Sun Z."/>
            <person name="Harris H.M."/>
            <person name="McCann A."/>
            <person name="Guo C."/>
            <person name="Argimon S."/>
            <person name="Zhang W."/>
            <person name="Yang X."/>
            <person name="Jeffery I.B."/>
            <person name="Cooney J.C."/>
            <person name="Kagawa T.F."/>
            <person name="Liu W."/>
            <person name="Song Y."/>
            <person name="Salvetti E."/>
            <person name="Wrobel A."/>
            <person name="Rasinkangas P."/>
            <person name="Parkhill J."/>
            <person name="Rea M.C."/>
            <person name="O'Sullivan O."/>
            <person name="Ritari J."/>
            <person name="Douillard F.P."/>
            <person name="Paul Ross R."/>
            <person name="Yang R."/>
            <person name="Briner A.E."/>
            <person name="Felis G.E."/>
            <person name="de Vos W.M."/>
            <person name="Barrangou R."/>
            <person name="Klaenhammer T.R."/>
            <person name="Caufield P.W."/>
            <person name="Cui Y."/>
            <person name="Zhang H."/>
            <person name="O'Toole P.W."/>
        </authorList>
    </citation>
    <scope>NUCLEOTIDE SEQUENCE [LARGE SCALE GENOMIC DNA]</scope>
    <source>
        <strain evidence="6 7">DSM 15946</strain>
    </source>
</reference>
<accession>A0A0R1U3M0</accession>
<keyword evidence="2" id="KW-0328">Glycosyltransferase</keyword>
<gene>
    <name evidence="6" type="ORF">FC43_GL000787</name>
</gene>
<evidence type="ECO:0000313" key="6">
    <source>
        <dbReference type="EMBL" id="KRL87885.1"/>
    </source>
</evidence>
<feature type="transmembrane region" description="Helical" evidence="4">
    <location>
        <begin position="330"/>
        <end position="350"/>
    </location>
</feature>